<feature type="compositionally biased region" description="Polar residues" evidence="1">
    <location>
        <begin position="82"/>
        <end position="111"/>
    </location>
</feature>
<sequence>MTLINSKSLGTLARLRPTTTTVSSHSLQSLVSSSSPIETTSPQSLNLSTKSASDSISEPASSLLQFDSSMFKVTPFPKLKSTQTSLSSAVGHSPPTVSRASTGLSTQQQFPMVSGGQPLSSRLSSKSSASVSGGQSTGFVLGQKPASAITTPKSELL</sequence>
<gene>
    <name evidence="2" type="ORF">PXEA_LOCUS13837</name>
</gene>
<feature type="compositionally biased region" description="Low complexity" evidence="1">
    <location>
        <begin position="120"/>
        <end position="138"/>
    </location>
</feature>
<evidence type="ECO:0000313" key="2">
    <source>
        <dbReference type="EMBL" id="VEL20397.1"/>
    </source>
</evidence>
<evidence type="ECO:0000256" key="1">
    <source>
        <dbReference type="SAM" id="MobiDB-lite"/>
    </source>
</evidence>
<feature type="compositionally biased region" description="Low complexity" evidence="1">
    <location>
        <begin position="18"/>
        <end position="35"/>
    </location>
</feature>
<dbReference type="Proteomes" id="UP000784294">
    <property type="component" value="Unassembled WGS sequence"/>
</dbReference>
<dbReference type="EMBL" id="CAAALY010046270">
    <property type="protein sequence ID" value="VEL20397.1"/>
    <property type="molecule type" value="Genomic_DNA"/>
</dbReference>
<organism evidence="2 3">
    <name type="scientific">Protopolystoma xenopodis</name>
    <dbReference type="NCBI Taxonomy" id="117903"/>
    <lineage>
        <taxon>Eukaryota</taxon>
        <taxon>Metazoa</taxon>
        <taxon>Spiralia</taxon>
        <taxon>Lophotrochozoa</taxon>
        <taxon>Platyhelminthes</taxon>
        <taxon>Monogenea</taxon>
        <taxon>Polyopisthocotylea</taxon>
        <taxon>Polystomatidea</taxon>
        <taxon>Polystomatidae</taxon>
        <taxon>Protopolystoma</taxon>
    </lineage>
</organism>
<name>A0A448WUD4_9PLAT</name>
<protein>
    <submittedName>
        <fullName evidence="2">Uncharacterized protein</fullName>
    </submittedName>
</protein>
<feature type="region of interest" description="Disordered" evidence="1">
    <location>
        <begin position="17"/>
        <end position="54"/>
    </location>
</feature>
<reference evidence="2" key="1">
    <citation type="submission" date="2018-11" db="EMBL/GenBank/DDBJ databases">
        <authorList>
            <consortium name="Pathogen Informatics"/>
        </authorList>
    </citation>
    <scope>NUCLEOTIDE SEQUENCE</scope>
</reference>
<proteinExistence type="predicted"/>
<feature type="region of interest" description="Disordered" evidence="1">
    <location>
        <begin position="82"/>
        <end position="157"/>
    </location>
</feature>
<keyword evidence="3" id="KW-1185">Reference proteome</keyword>
<feature type="compositionally biased region" description="Polar residues" evidence="1">
    <location>
        <begin position="36"/>
        <end position="50"/>
    </location>
</feature>
<feature type="compositionally biased region" description="Polar residues" evidence="1">
    <location>
        <begin position="148"/>
        <end position="157"/>
    </location>
</feature>
<comment type="caution">
    <text evidence="2">The sequence shown here is derived from an EMBL/GenBank/DDBJ whole genome shotgun (WGS) entry which is preliminary data.</text>
</comment>
<evidence type="ECO:0000313" key="3">
    <source>
        <dbReference type="Proteomes" id="UP000784294"/>
    </source>
</evidence>
<accession>A0A448WUD4</accession>
<dbReference type="AlphaFoldDB" id="A0A448WUD4"/>